<dbReference type="STRING" id="569857.TP70_11340"/>
<dbReference type="InterPro" id="IPR017871">
    <property type="entry name" value="ABC_transporter-like_CS"/>
</dbReference>
<dbReference type="InterPro" id="IPR050611">
    <property type="entry name" value="ABCF"/>
</dbReference>
<evidence type="ECO:0000313" key="9">
    <source>
        <dbReference type="Proteomes" id="UP000254100"/>
    </source>
</evidence>
<evidence type="ECO:0000313" key="7">
    <source>
        <dbReference type="EMBL" id="SUM57703.1"/>
    </source>
</evidence>
<dbReference type="CDD" id="cd03221">
    <property type="entry name" value="ABCF_EF-3"/>
    <property type="match status" value="2"/>
</dbReference>
<dbReference type="InterPro" id="IPR027417">
    <property type="entry name" value="P-loop_NTPase"/>
</dbReference>
<dbReference type="SMART" id="SM00382">
    <property type="entry name" value="AAA"/>
    <property type="match status" value="2"/>
</dbReference>
<dbReference type="InterPro" id="IPR003439">
    <property type="entry name" value="ABC_transporter-like_ATP-bd"/>
</dbReference>
<dbReference type="NCBIfam" id="NF000170">
    <property type="entry name" value="ABCF_Vga_all"/>
    <property type="match status" value="1"/>
</dbReference>
<dbReference type="Pfam" id="PF12848">
    <property type="entry name" value="ABC_tran_Xtn"/>
    <property type="match status" value="1"/>
</dbReference>
<dbReference type="InterPro" id="IPR032781">
    <property type="entry name" value="ABC_tran_Xtn"/>
</dbReference>
<evidence type="ECO:0000256" key="1">
    <source>
        <dbReference type="ARBA" id="ARBA00022737"/>
    </source>
</evidence>
<keyword evidence="8" id="KW-1185">Reference proteome</keyword>
<dbReference type="PROSITE" id="PS00211">
    <property type="entry name" value="ABC_TRANSPORTER_1"/>
    <property type="match status" value="1"/>
</dbReference>
<dbReference type="NCBIfam" id="NF000355">
    <property type="entry name" value="ribo_prot_ABC_F"/>
    <property type="match status" value="1"/>
</dbReference>
<name>A0A0D6XNF3_9STAP</name>
<dbReference type="SUPFAM" id="SSF52540">
    <property type="entry name" value="P-loop containing nucleoside triphosphate hydrolases"/>
    <property type="match status" value="2"/>
</dbReference>
<feature type="coiled-coil region" evidence="4">
    <location>
        <begin position="165"/>
        <end position="248"/>
    </location>
</feature>
<keyword evidence="3 7" id="KW-0067">ATP-binding</keyword>
<dbReference type="OrthoDB" id="9760950at2"/>
<dbReference type="Proteomes" id="UP000254100">
    <property type="component" value="Unassembled WGS sequence"/>
</dbReference>
<evidence type="ECO:0000256" key="2">
    <source>
        <dbReference type="ARBA" id="ARBA00022741"/>
    </source>
</evidence>
<evidence type="ECO:0000259" key="5">
    <source>
        <dbReference type="PROSITE" id="PS50893"/>
    </source>
</evidence>
<dbReference type="Gene3D" id="3.40.50.300">
    <property type="entry name" value="P-loop containing nucleotide triphosphate hydrolases"/>
    <property type="match status" value="3"/>
</dbReference>
<reference evidence="7 9" key="2">
    <citation type="submission" date="2018-06" db="EMBL/GenBank/DDBJ databases">
        <authorList>
            <consortium name="Pathogen Informatics"/>
            <person name="Doyle S."/>
        </authorList>
    </citation>
    <scope>NUCLEOTIDE SEQUENCE [LARGE SCALE GENOMIC DNA]</scope>
    <source>
        <strain evidence="7 9">NCTC13832</strain>
    </source>
</reference>
<dbReference type="RefSeq" id="WP_044361718.1">
    <property type="nucleotide sequence ID" value="NZ_JXWY01000175.1"/>
</dbReference>
<dbReference type="GO" id="GO:0005524">
    <property type="term" value="F:ATP binding"/>
    <property type="evidence" value="ECO:0007669"/>
    <property type="project" value="UniProtKB-KW"/>
</dbReference>
<organism evidence="7 9">
    <name type="scientific">Staphylococcus microti</name>
    <dbReference type="NCBI Taxonomy" id="569857"/>
    <lineage>
        <taxon>Bacteria</taxon>
        <taxon>Bacillati</taxon>
        <taxon>Bacillota</taxon>
        <taxon>Bacilli</taxon>
        <taxon>Bacillales</taxon>
        <taxon>Staphylococcaceae</taxon>
        <taxon>Staphylococcus</taxon>
    </lineage>
</organism>
<protein>
    <submittedName>
        <fullName evidence="6 7">ABC transporter</fullName>
    </submittedName>
</protein>
<dbReference type="EMBL" id="UHDT01000001">
    <property type="protein sequence ID" value="SUM57703.1"/>
    <property type="molecule type" value="Genomic_DNA"/>
</dbReference>
<dbReference type="Proteomes" id="UP000032366">
    <property type="component" value="Unassembled WGS sequence"/>
</dbReference>
<keyword evidence="4" id="KW-0175">Coiled coil</keyword>
<reference evidence="6 8" key="1">
    <citation type="submission" date="2015-01" db="EMBL/GenBank/DDBJ databases">
        <authorList>
            <person name="Guo J."/>
        </authorList>
    </citation>
    <scope>NUCLEOTIDE SEQUENCE [LARGE SCALE GENOMIC DNA]</scope>
    <source>
        <strain evidence="6 8">DSM 22147</strain>
    </source>
</reference>
<evidence type="ECO:0000313" key="6">
    <source>
        <dbReference type="EMBL" id="KIX89746.1"/>
    </source>
</evidence>
<proteinExistence type="predicted"/>
<feature type="domain" description="ABC transporter" evidence="5">
    <location>
        <begin position="273"/>
        <end position="481"/>
    </location>
</feature>
<accession>A0A0D6XNF3</accession>
<evidence type="ECO:0000313" key="8">
    <source>
        <dbReference type="Proteomes" id="UP000032366"/>
    </source>
</evidence>
<sequence length="523" mass="59965">MRILLEATQLKHYVQSRLLLDIDKLQVYEGERIGLVGHNGSGKTSLLQILDEQLLSDEGVVTQYTKRAYIPQLKSYEMTKSGGEVMQRHIQQALDQQPELLFADEPTANLDTAHIEALERTLQAWTGAFVIVSHDRAFLDTLCTTIWALEEGQLKVYKGNYSDYVEQKALERRQLQQAHEKYEREKKHLEAAIRLKERQAERATKKPKKLTSSEARIKGTNVYFANKQKKMRQTVKAMEKRLDRLDKVEKVKDEPPLKMTLPNSEKIKQRVIIRAEDFSGRMGGRVLWHATDFNVVGGDKLAIVGANGSGKTTLIKQLLRQHSTVSISPSVKIGYFSQNLDILDDAKTILENIKRTSEHDETLIRTVLARMHFFKEDVYKRVDVLSGGERVKVALVKIFLSDVNTLVLDEPTNFLDMQAIEAFEDLLRAYAGTVIVVSHDRRFIENIATRIMIIDKQQINLFEGTYQQWNEAQVMAQNSDVNDDKLLLELKIAEVLSRLSMDPSEALEQEFQELLKQKRTLDE</sequence>
<evidence type="ECO:0000256" key="3">
    <source>
        <dbReference type="ARBA" id="ARBA00022840"/>
    </source>
</evidence>
<dbReference type="GO" id="GO:0016887">
    <property type="term" value="F:ATP hydrolysis activity"/>
    <property type="evidence" value="ECO:0007669"/>
    <property type="project" value="InterPro"/>
</dbReference>
<dbReference type="InterPro" id="IPR003593">
    <property type="entry name" value="AAA+_ATPase"/>
</dbReference>
<keyword evidence="2" id="KW-0547">Nucleotide-binding</keyword>
<evidence type="ECO:0000256" key="4">
    <source>
        <dbReference type="SAM" id="Coils"/>
    </source>
</evidence>
<dbReference type="PROSITE" id="PS50893">
    <property type="entry name" value="ABC_TRANSPORTER_2"/>
    <property type="match status" value="1"/>
</dbReference>
<dbReference type="Pfam" id="PF00005">
    <property type="entry name" value="ABC_tran"/>
    <property type="match status" value="2"/>
</dbReference>
<keyword evidence="1" id="KW-0677">Repeat</keyword>
<dbReference type="AlphaFoldDB" id="A0A0D6XNF3"/>
<dbReference type="PANTHER" id="PTHR19211:SF100">
    <property type="entry name" value="RIBOSOME PROTECTION PROTEIN VMLR"/>
    <property type="match status" value="1"/>
</dbReference>
<dbReference type="PANTHER" id="PTHR19211">
    <property type="entry name" value="ATP-BINDING TRANSPORT PROTEIN-RELATED"/>
    <property type="match status" value="1"/>
</dbReference>
<gene>
    <name evidence="7" type="ORF">NCTC13832_01391</name>
    <name evidence="6" type="ORF">TP70_11340</name>
</gene>
<dbReference type="EMBL" id="JXWY01000175">
    <property type="protein sequence ID" value="KIX89746.1"/>
    <property type="molecule type" value="Genomic_DNA"/>
</dbReference>